<feature type="signal peptide" evidence="1">
    <location>
        <begin position="1"/>
        <end position="23"/>
    </location>
</feature>
<evidence type="ECO:0000313" key="3">
    <source>
        <dbReference type="EMBL" id="SDH61866.1"/>
    </source>
</evidence>
<proteinExistence type="predicted"/>
<dbReference type="GO" id="GO:0016853">
    <property type="term" value="F:isomerase activity"/>
    <property type="evidence" value="ECO:0007669"/>
    <property type="project" value="UniProtKB-KW"/>
</dbReference>
<dbReference type="Pfam" id="PF01261">
    <property type="entry name" value="AP_endonuc_2"/>
    <property type="match status" value="1"/>
</dbReference>
<keyword evidence="3" id="KW-0413">Isomerase</keyword>
<dbReference type="RefSeq" id="WP_091171152.1">
    <property type="nucleotide sequence ID" value="NZ_FNCG01000011.1"/>
</dbReference>
<dbReference type="EMBL" id="FNCG01000011">
    <property type="protein sequence ID" value="SDH61866.1"/>
    <property type="molecule type" value="Genomic_DNA"/>
</dbReference>
<gene>
    <name evidence="3" type="ORF">SAMN05192573_11145</name>
</gene>
<protein>
    <submittedName>
        <fullName evidence="3">Sugar phosphate isomerase/epimerase</fullName>
    </submittedName>
</protein>
<feature type="domain" description="Xylose isomerase-like TIM barrel" evidence="2">
    <location>
        <begin position="53"/>
        <end position="262"/>
    </location>
</feature>
<name>A0A1G8DVW6_9SPHI</name>
<keyword evidence="4" id="KW-1185">Reference proteome</keyword>
<dbReference type="InterPro" id="IPR013022">
    <property type="entry name" value="Xyl_isomerase-like_TIM-brl"/>
</dbReference>
<dbReference type="Proteomes" id="UP000199705">
    <property type="component" value="Unassembled WGS sequence"/>
</dbReference>
<keyword evidence="1" id="KW-0732">Signal</keyword>
<dbReference type="STRING" id="551996.SAMN05192573_11145"/>
<dbReference type="PANTHER" id="PTHR12110">
    <property type="entry name" value="HYDROXYPYRUVATE ISOMERASE"/>
    <property type="match status" value="1"/>
</dbReference>
<dbReference type="InterPro" id="IPR036237">
    <property type="entry name" value="Xyl_isomerase-like_sf"/>
</dbReference>
<reference evidence="4" key="1">
    <citation type="submission" date="2016-10" db="EMBL/GenBank/DDBJ databases">
        <authorList>
            <person name="Varghese N."/>
            <person name="Submissions S."/>
        </authorList>
    </citation>
    <scope>NUCLEOTIDE SEQUENCE [LARGE SCALE GENOMIC DNA]</scope>
    <source>
        <strain evidence="4">Gh-67</strain>
    </source>
</reference>
<accession>A0A1G8DVW6</accession>
<evidence type="ECO:0000313" key="4">
    <source>
        <dbReference type="Proteomes" id="UP000199705"/>
    </source>
</evidence>
<feature type="chain" id="PRO_5011472381" evidence="1">
    <location>
        <begin position="24"/>
        <end position="285"/>
    </location>
</feature>
<organism evidence="3 4">
    <name type="scientific">Mucilaginibacter gossypii</name>
    <dbReference type="NCBI Taxonomy" id="551996"/>
    <lineage>
        <taxon>Bacteria</taxon>
        <taxon>Pseudomonadati</taxon>
        <taxon>Bacteroidota</taxon>
        <taxon>Sphingobacteriia</taxon>
        <taxon>Sphingobacteriales</taxon>
        <taxon>Sphingobacteriaceae</taxon>
        <taxon>Mucilaginibacter</taxon>
    </lineage>
</organism>
<evidence type="ECO:0000259" key="2">
    <source>
        <dbReference type="Pfam" id="PF01261"/>
    </source>
</evidence>
<evidence type="ECO:0000256" key="1">
    <source>
        <dbReference type="SAM" id="SignalP"/>
    </source>
</evidence>
<sequence length="285" mass="30946">MKKSTIFIALVAVMAWGQNKASAQGKPLFTGPIGVQAYTFRSSMPKATAAVLDTIKSLGITEIEGEGPKGMPPEEFRKMCDDRGISIPSTGAGYDAIVNDPGSVIKLAKILGAKYVMVAWIPHGKEFTLDDAKKAAADFNRVGKILSEAGLTFCYHNHGYEFGTYNDGTLFDYIAQNTDPKYVSFEIDILWSFHGGQDPAALINKYPSRMKLMHLKDIRKGVANDLTGGTDTKNDVALGTGQIDIPGVLKAAKKAGIKHYFIEDESPSYSQQLPITIAYIKGLKD</sequence>
<dbReference type="PANTHER" id="PTHR12110:SF41">
    <property type="entry name" value="INOSOSE DEHYDRATASE"/>
    <property type="match status" value="1"/>
</dbReference>
<dbReference type="InterPro" id="IPR050312">
    <property type="entry name" value="IolE/XylAMocC-like"/>
</dbReference>
<dbReference type="SUPFAM" id="SSF51658">
    <property type="entry name" value="Xylose isomerase-like"/>
    <property type="match status" value="1"/>
</dbReference>
<dbReference type="AlphaFoldDB" id="A0A1G8DVW6"/>
<dbReference type="Gene3D" id="3.20.20.150">
    <property type="entry name" value="Divalent-metal-dependent TIM barrel enzymes"/>
    <property type="match status" value="1"/>
</dbReference>